<dbReference type="EMBL" id="BLXT01007578">
    <property type="protein sequence ID" value="GFO40112.1"/>
    <property type="molecule type" value="Genomic_DNA"/>
</dbReference>
<gene>
    <name evidence="1" type="ORF">PoB_006661700</name>
</gene>
<sequence length="120" mass="13504">MIEDGFYRLGTGQEILNQLYARAESNVCSKELMRAGDVRDHETSLPSAATYQFTGSSQGFVRCICKTKCLTVRCLRVKRKKMQFKMSLLSPLLQQVDHNNCAELDFTGINIVSCSFGILQ</sequence>
<proteinExistence type="predicted"/>
<comment type="caution">
    <text evidence="1">The sequence shown here is derived from an EMBL/GenBank/DDBJ whole genome shotgun (WGS) entry which is preliminary data.</text>
</comment>
<keyword evidence="2" id="KW-1185">Reference proteome</keyword>
<protein>
    <submittedName>
        <fullName evidence="1">Integrase core domain protein</fullName>
    </submittedName>
</protein>
<organism evidence="1 2">
    <name type="scientific">Plakobranchus ocellatus</name>
    <dbReference type="NCBI Taxonomy" id="259542"/>
    <lineage>
        <taxon>Eukaryota</taxon>
        <taxon>Metazoa</taxon>
        <taxon>Spiralia</taxon>
        <taxon>Lophotrochozoa</taxon>
        <taxon>Mollusca</taxon>
        <taxon>Gastropoda</taxon>
        <taxon>Heterobranchia</taxon>
        <taxon>Euthyneura</taxon>
        <taxon>Panpulmonata</taxon>
        <taxon>Sacoglossa</taxon>
        <taxon>Placobranchoidea</taxon>
        <taxon>Plakobranchidae</taxon>
        <taxon>Plakobranchus</taxon>
    </lineage>
</organism>
<name>A0AAV4D793_9GAST</name>
<reference evidence="1 2" key="1">
    <citation type="journal article" date="2021" name="Elife">
        <title>Chloroplast acquisition without the gene transfer in kleptoplastic sea slugs, Plakobranchus ocellatus.</title>
        <authorList>
            <person name="Maeda T."/>
            <person name="Takahashi S."/>
            <person name="Yoshida T."/>
            <person name="Shimamura S."/>
            <person name="Takaki Y."/>
            <person name="Nagai Y."/>
            <person name="Toyoda A."/>
            <person name="Suzuki Y."/>
            <person name="Arimoto A."/>
            <person name="Ishii H."/>
            <person name="Satoh N."/>
            <person name="Nishiyama T."/>
            <person name="Hasebe M."/>
            <person name="Maruyama T."/>
            <person name="Minagawa J."/>
            <person name="Obokata J."/>
            <person name="Shigenobu S."/>
        </authorList>
    </citation>
    <scope>NUCLEOTIDE SEQUENCE [LARGE SCALE GENOMIC DNA]</scope>
</reference>
<accession>A0AAV4D793</accession>
<dbReference type="AlphaFoldDB" id="A0AAV4D793"/>
<evidence type="ECO:0000313" key="1">
    <source>
        <dbReference type="EMBL" id="GFO40112.1"/>
    </source>
</evidence>
<dbReference type="Proteomes" id="UP000735302">
    <property type="component" value="Unassembled WGS sequence"/>
</dbReference>
<evidence type="ECO:0000313" key="2">
    <source>
        <dbReference type="Proteomes" id="UP000735302"/>
    </source>
</evidence>